<protein>
    <submittedName>
        <fullName evidence="10">tRNA epoxyqueuosine(34) reductase QueG</fullName>
    </submittedName>
</protein>
<evidence type="ECO:0000256" key="5">
    <source>
        <dbReference type="ARBA" id="ARBA00022785"/>
    </source>
</evidence>
<dbReference type="InterPro" id="IPR013542">
    <property type="entry name" value="QueG_DUF1730"/>
</dbReference>
<keyword evidence="7" id="KW-0408">Iron</keyword>
<dbReference type="EMBL" id="BAAFSF010000001">
    <property type="protein sequence ID" value="GAB1251383.1"/>
    <property type="molecule type" value="Genomic_DNA"/>
</dbReference>
<dbReference type="InterPro" id="IPR017896">
    <property type="entry name" value="4Fe4S_Fe-S-bd"/>
</dbReference>
<evidence type="ECO:0000256" key="2">
    <source>
        <dbReference type="ARBA" id="ARBA00022490"/>
    </source>
</evidence>
<keyword evidence="8" id="KW-0411">Iron-sulfur</keyword>
<dbReference type="InterPro" id="IPR017900">
    <property type="entry name" value="4Fe4S_Fe_S_CS"/>
</dbReference>
<dbReference type="Proteomes" id="UP001628220">
    <property type="component" value="Unassembled WGS sequence"/>
</dbReference>
<evidence type="ECO:0000259" key="9">
    <source>
        <dbReference type="PROSITE" id="PS51379"/>
    </source>
</evidence>
<feature type="domain" description="4Fe-4S ferredoxin-type" evidence="9">
    <location>
        <begin position="195"/>
        <end position="224"/>
    </location>
</feature>
<dbReference type="PROSITE" id="PS51379">
    <property type="entry name" value="4FE4S_FER_2"/>
    <property type="match status" value="1"/>
</dbReference>
<name>A0ABQ0E128_9PORP</name>
<dbReference type="PANTHER" id="PTHR30002:SF4">
    <property type="entry name" value="EPOXYQUEUOSINE REDUCTASE"/>
    <property type="match status" value="1"/>
</dbReference>
<evidence type="ECO:0000256" key="6">
    <source>
        <dbReference type="ARBA" id="ARBA00023002"/>
    </source>
</evidence>
<dbReference type="RefSeq" id="WP_411915194.1">
    <property type="nucleotide sequence ID" value="NZ_BAAFSF010000001.1"/>
</dbReference>
<gene>
    <name evidence="10" type="primary">queG</name>
    <name evidence="10" type="ORF">Tsumi_04870</name>
</gene>
<dbReference type="SUPFAM" id="SSF46548">
    <property type="entry name" value="alpha-helical ferredoxin"/>
    <property type="match status" value="1"/>
</dbReference>
<dbReference type="Gene3D" id="3.30.70.20">
    <property type="match status" value="1"/>
</dbReference>
<keyword evidence="4" id="KW-0479">Metal-binding</keyword>
<keyword evidence="5" id="KW-0671">Queuosine biosynthesis</keyword>
<evidence type="ECO:0000313" key="11">
    <source>
        <dbReference type="Proteomes" id="UP001628220"/>
    </source>
</evidence>
<dbReference type="NCBIfam" id="TIGR00276">
    <property type="entry name" value="tRNA epoxyqueuosine(34) reductase QueG"/>
    <property type="match status" value="1"/>
</dbReference>
<dbReference type="Pfam" id="PF13484">
    <property type="entry name" value="Fer4_16"/>
    <property type="match status" value="1"/>
</dbReference>
<reference evidence="10 11" key="1">
    <citation type="journal article" date="2025" name="Int. J. Syst. Evol. Microbiol.">
        <title>Desulfovibrio falkowii sp. nov., Porphyromonas miyakawae sp. nov., Mediterraneibacter flintii sp. nov. and Owariibacterium komagatae gen. nov., sp. nov., isolated from human faeces.</title>
        <authorList>
            <person name="Hamaguchi T."/>
            <person name="Ohara M."/>
            <person name="Hisatomi A."/>
            <person name="Sekiguchi K."/>
            <person name="Takeda J.I."/>
            <person name="Ueyama J."/>
            <person name="Ito M."/>
            <person name="Nishiwaki H."/>
            <person name="Ogi T."/>
            <person name="Hirayama M."/>
            <person name="Ohkuma M."/>
            <person name="Sakamoto M."/>
            <person name="Ohno K."/>
        </authorList>
    </citation>
    <scope>NUCLEOTIDE SEQUENCE [LARGE SCALE GENOMIC DNA]</scope>
    <source>
        <strain evidence="10 11">13CB11C</strain>
    </source>
</reference>
<dbReference type="Pfam" id="PF08331">
    <property type="entry name" value="QueG_DUF1730"/>
    <property type="match status" value="1"/>
</dbReference>
<organism evidence="10 11">
    <name type="scientific">Porphyromonas miyakawae</name>
    <dbReference type="NCBI Taxonomy" id="3137470"/>
    <lineage>
        <taxon>Bacteria</taxon>
        <taxon>Pseudomonadati</taxon>
        <taxon>Bacteroidota</taxon>
        <taxon>Bacteroidia</taxon>
        <taxon>Bacteroidales</taxon>
        <taxon>Porphyromonadaceae</taxon>
        <taxon>Porphyromonas</taxon>
    </lineage>
</organism>
<evidence type="ECO:0000256" key="4">
    <source>
        <dbReference type="ARBA" id="ARBA00022723"/>
    </source>
</evidence>
<keyword evidence="2" id="KW-0963">Cytoplasm</keyword>
<accession>A0ABQ0E128</accession>
<comment type="caution">
    <text evidence="10">The sequence shown here is derived from an EMBL/GenBank/DDBJ whole genome shotgun (WGS) entry which is preliminary data.</text>
</comment>
<keyword evidence="11" id="KW-1185">Reference proteome</keyword>
<dbReference type="PROSITE" id="PS00198">
    <property type="entry name" value="4FE4S_FER_1"/>
    <property type="match status" value="1"/>
</dbReference>
<keyword evidence="3" id="KW-0819">tRNA processing</keyword>
<evidence type="ECO:0000256" key="3">
    <source>
        <dbReference type="ARBA" id="ARBA00022694"/>
    </source>
</evidence>
<proteinExistence type="predicted"/>
<evidence type="ECO:0000256" key="8">
    <source>
        <dbReference type="ARBA" id="ARBA00023014"/>
    </source>
</evidence>
<evidence type="ECO:0000313" key="10">
    <source>
        <dbReference type="EMBL" id="GAB1251383.1"/>
    </source>
</evidence>
<sequence>MSGLGIHHTSNKKEPLPQEAYYIKQCLQEEALRLGFVAMGIARAEEVDEAARLHHLSKRARYGVGDMTYLERNDHIRFDPRLLLPGAQSIIMLAFNYYPAEKQSDEVPQIACYAYGTDYHKVVKDKLYILVNFLKERISTPFKARVFVDSAPFMERYWAMKAGIGRIARNGLVLIPDHGSFCFLSEILLTLPLPYDSPLSGSPCGNCHRCMEACPMGAITESDGIIPTKCISYQTIESKSKLPSNFPTTGNRFIFGCDQCQLVCPYNRKLTPHQEPQLSLRSSLLNLSKQDWLNLPEEVFESLAYESPLKRAGIERIRYCVRHLSDEEKRK</sequence>
<dbReference type="PANTHER" id="PTHR30002">
    <property type="entry name" value="EPOXYQUEUOSINE REDUCTASE"/>
    <property type="match status" value="1"/>
</dbReference>
<keyword evidence="1" id="KW-0004">4Fe-4S</keyword>
<evidence type="ECO:0000256" key="7">
    <source>
        <dbReference type="ARBA" id="ARBA00023004"/>
    </source>
</evidence>
<keyword evidence="6" id="KW-0560">Oxidoreductase</keyword>
<evidence type="ECO:0000256" key="1">
    <source>
        <dbReference type="ARBA" id="ARBA00022485"/>
    </source>
</evidence>
<dbReference type="InterPro" id="IPR004453">
    <property type="entry name" value="QueG"/>
</dbReference>